<evidence type="ECO:0000259" key="4">
    <source>
        <dbReference type="PROSITE" id="PS01124"/>
    </source>
</evidence>
<dbReference type="InterPro" id="IPR018060">
    <property type="entry name" value="HTH_AraC"/>
</dbReference>
<keyword evidence="1" id="KW-0805">Transcription regulation</keyword>
<sequence>MAAILAHHLERDGDLPPESRQQVLFLRISAYVQEHLGDPDLGPAHIAAAHHISVRHLHRVFRQYDTTVAEFVRARRLDKCRRDLADPFLREIPIHAVAARWGFVQPAAFSRLFRTNTGLTPTEYRVISVGAVSQPCADRSGPRL</sequence>
<dbReference type="SMART" id="SM00342">
    <property type="entry name" value="HTH_ARAC"/>
    <property type="match status" value="1"/>
</dbReference>
<protein>
    <submittedName>
        <fullName evidence="5">Helix-turn-helix domain-containing protein</fullName>
    </submittedName>
</protein>
<dbReference type="PANTHER" id="PTHR43280">
    <property type="entry name" value="ARAC-FAMILY TRANSCRIPTIONAL REGULATOR"/>
    <property type="match status" value="1"/>
</dbReference>
<dbReference type="Gene3D" id="1.10.10.60">
    <property type="entry name" value="Homeodomain-like"/>
    <property type="match status" value="1"/>
</dbReference>
<reference evidence="5 6" key="1">
    <citation type="submission" date="2024-10" db="EMBL/GenBank/DDBJ databases">
        <title>The Natural Products Discovery Center: Release of the First 8490 Sequenced Strains for Exploring Actinobacteria Biosynthetic Diversity.</title>
        <authorList>
            <person name="Kalkreuter E."/>
            <person name="Kautsar S.A."/>
            <person name="Yang D."/>
            <person name="Bader C.D."/>
            <person name="Teijaro C.N."/>
            <person name="Fluegel L."/>
            <person name="Davis C.M."/>
            <person name="Simpson J.R."/>
            <person name="Lauterbach L."/>
            <person name="Steele A.D."/>
            <person name="Gui C."/>
            <person name="Meng S."/>
            <person name="Li G."/>
            <person name="Viehrig K."/>
            <person name="Ye F."/>
            <person name="Su P."/>
            <person name="Kiefer A.F."/>
            <person name="Nichols A."/>
            <person name="Cepeda A.J."/>
            <person name="Yan W."/>
            <person name="Fan B."/>
            <person name="Jiang Y."/>
            <person name="Adhikari A."/>
            <person name="Zheng C.-J."/>
            <person name="Schuster L."/>
            <person name="Cowan T.M."/>
            <person name="Smanski M.J."/>
            <person name="Chevrette M.G."/>
            <person name="De Carvalho L.P.S."/>
            <person name="Shen B."/>
        </authorList>
    </citation>
    <scope>NUCLEOTIDE SEQUENCE [LARGE SCALE GENOMIC DNA]</scope>
    <source>
        <strain evidence="5 6">NPDC053346</strain>
    </source>
</reference>
<dbReference type="EMBL" id="JBITYT010000011">
    <property type="protein sequence ID" value="MFI9122328.1"/>
    <property type="molecule type" value="Genomic_DNA"/>
</dbReference>
<dbReference type="RefSeq" id="WP_399618790.1">
    <property type="nucleotide sequence ID" value="NZ_JBITYT010000011.1"/>
</dbReference>
<evidence type="ECO:0000313" key="6">
    <source>
        <dbReference type="Proteomes" id="UP001614391"/>
    </source>
</evidence>
<keyword evidence="2" id="KW-0238">DNA-binding</keyword>
<dbReference type="InterPro" id="IPR009057">
    <property type="entry name" value="Homeodomain-like_sf"/>
</dbReference>
<dbReference type="InterPro" id="IPR020449">
    <property type="entry name" value="Tscrpt_reg_AraC-type_HTH"/>
</dbReference>
<keyword evidence="6" id="KW-1185">Reference proteome</keyword>
<dbReference type="SUPFAM" id="SSF46689">
    <property type="entry name" value="Homeodomain-like"/>
    <property type="match status" value="1"/>
</dbReference>
<accession>A0ABW8CXL8</accession>
<dbReference type="PROSITE" id="PS01124">
    <property type="entry name" value="HTH_ARAC_FAMILY_2"/>
    <property type="match status" value="1"/>
</dbReference>
<gene>
    <name evidence="5" type="ORF">ACIGW0_23505</name>
</gene>
<feature type="domain" description="HTH araC/xylS-type" evidence="4">
    <location>
        <begin position="26"/>
        <end position="127"/>
    </location>
</feature>
<evidence type="ECO:0000313" key="5">
    <source>
        <dbReference type="EMBL" id="MFI9122328.1"/>
    </source>
</evidence>
<keyword evidence="3" id="KW-0804">Transcription</keyword>
<evidence type="ECO:0000256" key="2">
    <source>
        <dbReference type="ARBA" id="ARBA00023125"/>
    </source>
</evidence>
<name>A0ABW8CXL8_STRBI</name>
<evidence type="ECO:0000256" key="3">
    <source>
        <dbReference type="ARBA" id="ARBA00023163"/>
    </source>
</evidence>
<dbReference type="Proteomes" id="UP001614391">
    <property type="component" value="Unassembled WGS sequence"/>
</dbReference>
<evidence type="ECO:0000256" key="1">
    <source>
        <dbReference type="ARBA" id="ARBA00023015"/>
    </source>
</evidence>
<comment type="caution">
    <text evidence="5">The sequence shown here is derived from an EMBL/GenBank/DDBJ whole genome shotgun (WGS) entry which is preliminary data.</text>
</comment>
<proteinExistence type="predicted"/>
<organism evidence="5 6">
    <name type="scientific">Streptomyces bikiniensis</name>
    <dbReference type="NCBI Taxonomy" id="1896"/>
    <lineage>
        <taxon>Bacteria</taxon>
        <taxon>Bacillati</taxon>
        <taxon>Actinomycetota</taxon>
        <taxon>Actinomycetes</taxon>
        <taxon>Kitasatosporales</taxon>
        <taxon>Streptomycetaceae</taxon>
        <taxon>Streptomyces</taxon>
    </lineage>
</organism>
<dbReference type="Pfam" id="PF12833">
    <property type="entry name" value="HTH_18"/>
    <property type="match status" value="1"/>
</dbReference>
<dbReference type="PANTHER" id="PTHR43280:SF31">
    <property type="entry name" value="TRANSCRIPTIONAL REGULATORY PROTEIN"/>
    <property type="match status" value="1"/>
</dbReference>
<dbReference type="PRINTS" id="PR00032">
    <property type="entry name" value="HTHARAC"/>
</dbReference>